<evidence type="ECO:0000256" key="1">
    <source>
        <dbReference type="SAM" id="Coils"/>
    </source>
</evidence>
<feature type="region of interest" description="Disordered" evidence="2">
    <location>
        <begin position="76"/>
        <end position="142"/>
    </location>
</feature>
<dbReference type="AlphaFoldDB" id="A0A1G8GG93"/>
<feature type="compositionally biased region" description="Basic and acidic residues" evidence="2">
    <location>
        <begin position="90"/>
        <end position="109"/>
    </location>
</feature>
<evidence type="ECO:0000313" key="5">
    <source>
        <dbReference type="Proteomes" id="UP000199017"/>
    </source>
</evidence>
<dbReference type="Proteomes" id="UP000199017">
    <property type="component" value="Unassembled WGS sequence"/>
</dbReference>
<dbReference type="Pfam" id="PF19610">
    <property type="entry name" value="DUF6115"/>
    <property type="match status" value="1"/>
</dbReference>
<sequence length="177" mass="20748">MTIVLLVISMAFHLLTFFVFILFYQQQQKLKEERRELYDMREDLEELLESCTADIKKENEELKHLFDERSTSNLKQEQAVFPTNTNEHLTTVEKNEGQSQKYKDKEQSFHEQASSPLDPSFENYSPLTEQKTEDTLEQSSQAQVLSLASQGYKQDEIAKKLNMGKGEVDLLLKFYHK</sequence>
<dbReference type="STRING" id="930129.SAMN05216352_103388"/>
<keyword evidence="5" id="KW-1185">Reference proteome</keyword>
<evidence type="ECO:0000256" key="2">
    <source>
        <dbReference type="SAM" id="MobiDB-lite"/>
    </source>
</evidence>
<reference evidence="4 5" key="1">
    <citation type="submission" date="2016-10" db="EMBL/GenBank/DDBJ databases">
        <authorList>
            <person name="de Groot N.N."/>
        </authorList>
    </citation>
    <scope>NUCLEOTIDE SEQUENCE [LARGE SCALE GENOMIC DNA]</scope>
    <source>
        <strain evidence="5">P4B,CCM 7963,CECT 7998,DSM 25260,IBRC-M 10614,KCTC 13821</strain>
    </source>
</reference>
<organism evidence="4 5">
    <name type="scientific">Alteribacillus bidgolensis</name>
    <dbReference type="NCBI Taxonomy" id="930129"/>
    <lineage>
        <taxon>Bacteria</taxon>
        <taxon>Bacillati</taxon>
        <taxon>Bacillota</taxon>
        <taxon>Bacilli</taxon>
        <taxon>Bacillales</taxon>
        <taxon>Bacillaceae</taxon>
        <taxon>Alteribacillus</taxon>
    </lineage>
</organism>
<evidence type="ECO:0000256" key="3">
    <source>
        <dbReference type="SAM" id="Phobius"/>
    </source>
</evidence>
<dbReference type="OrthoDB" id="1708317at2"/>
<feature type="transmembrane region" description="Helical" evidence="3">
    <location>
        <begin position="6"/>
        <end position="24"/>
    </location>
</feature>
<feature type="compositionally biased region" description="Polar residues" evidence="2">
    <location>
        <begin position="76"/>
        <end position="89"/>
    </location>
</feature>
<keyword evidence="3" id="KW-0812">Transmembrane</keyword>
<protein>
    <submittedName>
        <fullName evidence="4">Uncharacterized protein</fullName>
    </submittedName>
</protein>
<feature type="compositionally biased region" description="Polar residues" evidence="2">
    <location>
        <begin position="110"/>
        <end position="129"/>
    </location>
</feature>
<feature type="coiled-coil region" evidence="1">
    <location>
        <begin position="27"/>
        <end position="68"/>
    </location>
</feature>
<gene>
    <name evidence="4" type="ORF">SAMN05216352_103388</name>
</gene>
<proteinExistence type="predicted"/>
<dbReference type="RefSeq" id="WP_091583073.1">
    <property type="nucleotide sequence ID" value="NZ_FNDU01000003.1"/>
</dbReference>
<keyword evidence="1" id="KW-0175">Coiled coil</keyword>
<keyword evidence="3" id="KW-1133">Transmembrane helix</keyword>
<accession>A0A1G8GG93</accession>
<dbReference type="InterPro" id="IPR046118">
    <property type="entry name" value="DUF6115"/>
</dbReference>
<name>A0A1G8GG93_9BACI</name>
<keyword evidence="3" id="KW-0472">Membrane</keyword>
<dbReference type="EMBL" id="FNDU01000003">
    <property type="protein sequence ID" value="SDH93394.1"/>
    <property type="molecule type" value="Genomic_DNA"/>
</dbReference>
<evidence type="ECO:0000313" key="4">
    <source>
        <dbReference type="EMBL" id="SDH93394.1"/>
    </source>
</evidence>